<keyword evidence="2" id="KW-0413">Isomerase</keyword>
<feature type="domain" description="SnoaL-like" evidence="1">
    <location>
        <begin position="1"/>
        <end position="116"/>
    </location>
</feature>
<reference evidence="2 3" key="1">
    <citation type="submission" date="2018-06" db="EMBL/GenBank/DDBJ databases">
        <title>Genomic Encyclopedia of Archaeal and Bacterial Type Strains, Phase II (KMG-II): from individual species to whole genera.</title>
        <authorList>
            <person name="Goeker M."/>
        </authorList>
    </citation>
    <scope>NUCLEOTIDE SEQUENCE [LARGE SCALE GENOMIC DNA]</scope>
    <source>
        <strain evidence="2 3">DSM 24525</strain>
    </source>
</reference>
<dbReference type="GO" id="GO:0016853">
    <property type="term" value="F:isomerase activity"/>
    <property type="evidence" value="ECO:0007669"/>
    <property type="project" value="UniProtKB-KW"/>
</dbReference>
<dbReference type="Pfam" id="PF20409">
    <property type="entry name" value="SnoaL_5"/>
    <property type="match status" value="1"/>
</dbReference>
<keyword evidence="3" id="KW-1185">Reference proteome</keyword>
<evidence type="ECO:0000259" key="1">
    <source>
        <dbReference type="Pfam" id="PF20409"/>
    </source>
</evidence>
<name>A0A2W7KGX6_9PROT</name>
<dbReference type="Proteomes" id="UP000249688">
    <property type="component" value="Unassembled WGS sequence"/>
</dbReference>
<evidence type="ECO:0000313" key="3">
    <source>
        <dbReference type="Proteomes" id="UP000249688"/>
    </source>
</evidence>
<dbReference type="RefSeq" id="WP_111397669.1">
    <property type="nucleotide sequence ID" value="NZ_QKYU01000007.1"/>
</dbReference>
<organism evidence="2 3">
    <name type="scientific">Humitalea rosea</name>
    <dbReference type="NCBI Taxonomy" id="990373"/>
    <lineage>
        <taxon>Bacteria</taxon>
        <taxon>Pseudomonadati</taxon>
        <taxon>Pseudomonadota</taxon>
        <taxon>Alphaproteobacteria</taxon>
        <taxon>Acetobacterales</taxon>
        <taxon>Roseomonadaceae</taxon>
        <taxon>Humitalea</taxon>
    </lineage>
</organism>
<dbReference type="SUPFAM" id="SSF54427">
    <property type="entry name" value="NTF2-like"/>
    <property type="match status" value="1"/>
</dbReference>
<dbReference type="AlphaFoldDB" id="A0A2W7KGX6"/>
<gene>
    <name evidence="2" type="ORF">C8P66_107111</name>
</gene>
<dbReference type="EMBL" id="QKYU01000007">
    <property type="protein sequence ID" value="PZW47073.1"/>
    <property type="molecule type" value="Genomic_DNA"/>
</dbReference>
<evidence type="ECO:0000313" key="2">
    <source>
        <dbReference type="EMBL" id="PZW47073.1"/>
    </source>
</evidence>
<proteinExistence type="predicted"/>
<accession>A0A2W7KGX6</accession>
<dbReference type="InterPro" id="IPR046860">
    <property type="entry name" value="SnoaL_5"/>
</dbReference>
<comment type="caution">
    <text evidence="2">The sequence shown here is derived from an EMBL/GenBank/DDBJ whole genome shotgun (WGS) entry which is preliminary data.</text>
</comment>
<dbReference type="OrthoDB" id="336094at2"/>
<sequence length="118" mass="13048">MTTKEIADAFTALCKAGKFEEAGAEFWADDVVSLEPMTGDMAIARGRAAVEAKGAWWYANHEIHKVEVEGPFPHGDQFAVIFAMEVTPKGGQRMAMREIGLYTLKDGKIVEERFFYGG</sequence>
<dbReference type="InterPro" id="IPR032710">
    <property type="entry name" value="NTF2-like_dom_sf"/>
</dbReference>
<protein>
    <submittedName>
        <fullName evidence="2">Ketosteroid isomerase-like protein</fullName>
    </submittedName>
</protein>
<dbReference type="Gene3D" id="3.10.450.50">
    <property type="match status" value="1"/>
</dbReference>